<comment type="subcellular location">
    <subcellularLocation>
        <location evidence="1">Cell membrane</location>
        <topology evidence="1">Multi-pass membrane protein</topology>
    </subcellularLocation>
</comment>
<dbReference type="PANTHER" id="PTHR45339">
    <property type="entry name" value="HYBRID SIGNAL TRANSDUCTION HISTIDINE KINASE J"/>
    <property type="match status" value="1"/>
</dbReference>
<keyword evidence="9" id="KW-0472">Membrane</keyword>
<keyword evidence="8" id="KW-0902">Two-component regulatory system</keyword>
<keyword evidence="4" id="KW-0812">Transmembrane</keyword>
<keyword evidence="6" id="KW-0067">ATP-binding</keyword>
<dbReference type="PROSITE" id="PS50110">
    <property type="entry name" value="RESPONSE_REGULATORY"/>
    <property type="match status" value="1"/>
</dbReference>
<dbReference type="PROSITE" id="PS50894">
    <property type="entry name" value="HPT"/>
    <property type="match status" value="1"/>
</dbReference>
<dbReference type="SMART" id="SM00448">
    <property type="entry name" value="REC"/>
    <property type="match status" value="1"/>
</dbReference>
<evidence type="ECO:0000256" key="5">
    <source>
        <dbReference type="ARBA" id="ARBA00022741"/>
    </source>
</evidence>
<proteinExistence type="predicted"/>
<dbReference type="Pfam" id="PF00072">
    <property type="entry name" value="Response_reg"/>
    <property type="match status" value="1"/>
</dbReference>
<evidence type="ECO:0000256" key="7">
    <source>
        <dbReference type="ARBA" id="ARBA00022989"/>
    </source>
</evidence>
<keyword evidence="3" id="KW-0597">Phosphoprotein</keyword>
<dbReference type="InterPro" id="IPR011006">
    <property type="entry name" value="CheY-like_superfamily"/>
</dbReference>
<dbReference type="CDD" id="cd17546">
    <property type="entry name" value="REC_hyHK_CKI1_RcsC-like"/>
    <property type="match status" value="1"/>
</dbReference>
<dbReference type="InterPro" id="IPR036641">
    <property type="entry name" value="HPT_dom_sf"/>
</dbReference>
<dbReference type="PANTHER" id="PTHR45339:SF1">
    <property type="entry name" value="HYBRID SIGNAL TRANSDUCTION HISTIDINE KINASE J"/>
    <property type="match status" value="1"/>
</dbReference>
<dbReference type="RefSeq" id="WP_169751152.1">
    <property type="nucleotide sequence ID" value="NZ_CP012154.1"/>
</dbReference>
<dbReference type="GO" id="GO:0005524">
    <property type="term" value="F:ATP binding"/>
    <property type="evidence" value="ECO:0007669"/>
    <property type="project" value="UniProtKB-KW"/>
</dbReference>
<dbReference type="AlphaFoldDB" id="A0A0K0XXK8"/>
<evidence type="ECO:0000256" key="1">
    <source>
        <dbReference type="ARBA" id="ARBA00004651"/>
    </source>
</evidence>
<evidence type="ECO:0000256" key="9">
    <source>
        <dbReference type="ARBA" id="ARBA00023136"/>
    </source>
</evidence>
<evidence type="ECO:0000256" key="2">
    <source>
        <dbReference type="ARBA" id="ARBA00022475"/>
    </source>
</evidence>
<keyword evidence="5" id="KW-0547">Nucleotide-binding</keyword>
<sequence length="242" mass="26885">MVDDHEVNREFLQHGLKDRLARVDAASSAAEAVERCRRSEYDLILMDLHMPGRNGLDAARSIRELDHPSAGAEILFLTADARREERQRLAEAGFDHCLSKPVGLDELLEAMACLHEDGRLPKPRRDEDGMRPALLATGDALHSPSAHGSRARQLRHRFGRELEKGLSELEQQLFAGQSARARARLHQWSGAAGFVGAMALGQACRELHRALGSRDRFSVGQAWLNFNRTARATTALLLRTAD</sequence>
<name>A0A0K0XXK8_9GAMM</name>
<dbReference type="SUPFAM" id="SSF52172">
    <property type="entry name" value="CheY-like"/>
    <property type="match status" value="1"/>
</dbReference>
<dbReference type="GO" id="GO:0000160">
    <property type="term" value="P:phosphorelay signal transduction system"/>
    <property type="evidence" value="ECO:0007669"/>
    <property type="project" value="UniProtKB-KW"/>
</dbReference>
<dbReference type="InterPro" id="IPR008207">
    <property type="entry name" value="Sig_transdc_His_kin_Hpt_dom"/>
</dbReference>
<dbReference type="KEGG" id="wma:WM2015_2069"/>
<dbReference type="EMBL" id="CP012154">
    <property type="protein sequence ID" value="AKS42434.1"/>
    <property type="molecule type" value="Genomic_DNA"/>
</dbReference>
<evidence type="ECO:0000256" key="3">
    <source>
        <dbReference type="ARBA" id="ARBA00022553"/>
    </source>
</evidence>
<dbReference type="SUPFAM" id="SSF47226">
    <property type="entry name" value="Histidine-containing phosphotransfer domain, HPT domain"/>
    <property type="match status" value="1"/>
</dbReference>
<keyword evidence="11" id="KW-1185">Reference proteome</keyword>
<organism evidence="10 11">
    <name type="scientific">Wenzhouxiangella marina</name>
    <dbReference type="NCBI Taxonomy" id="1579979"/>
    <lineage>
        <taxon>Bacteria</taxon>
        <taxon>Pseudomonadati</taxon>
        <taxon>Pseudomonadota</taxon>
        <taxon>Gammaproteobacteria</taxon>
        <taxon>Chromatiales</taxon>
        <taxon>Wenzhouxiangellaceae</taxon>
        <taxon>Wenzhouxiangella</taxon>
    </lineage>
</organism>
<dbReference type="Pfam" id="PF01627">
    <property type="entry name" value="Hpt"/>
    <property type="match status" value="1"/>
</dbReference>
<dbReference type="Gene3D" id="3.40.50.2300">
    <property type="match status" value="1"/>
</dbReference>
<evidence type="ECO:0000313" key="10">
    <source>
        <dbReference type="EMBL" id="AKS42434.1"/>
    </source>
</evidence>
<evidence type="ECO:0000256" key="4">
    <source>
        <dbReference type="ARBA" id="ARBA00022692"/>
    </source>
</evidence>
<dbReference type="Proteomes" id="UP000066624">
    <property type="component" value="Chromosome"/>
</dbReference>
<accession>A0A0K0XXK8</accession>
<dbReference type="STRING" id="1579979.WM2015_2069"/>
<protein>
    <submittedName>
        <fullName evidence="10">Uncharacterized protein</fullName>
    </submittedName>
</protein>
<dbReference type="GO" id="GO:0004672">
    <property type="term" value="F:protein kinase activity"/>
    <property type="evidence" value="ECO:0007669"/>
    <property type="project" value="UniProtKB-ARBA"/>
</dbReference>
<dbReference type="GO" id="GO:0005886">
    <property type="term" value="C:plasma membrane"/>
    <property type="evidence" value="ECO:0007669"/>
    <property type="project" value="UniProtKB-SubCell"/>
</dbReference>
<keyword evidence="2" id="KW-1003">Cell membrane</keyword>
<dbReference type="Gene3D" id="1.20.120.160">
    <property type="entry name" value="HPT domain"/>
    <property type="match status" value="1"/>
</dbReference>
<evidence type="ECO:0000313" key="11">
    <source>
        <dbReference type="Proteomes" id="UP000066624"/>
    </source>
</evidence>
<evidence type="ECO:0000256" key="6">
    <source>
        <dbReference type="ARBA" id="ARBA00022840"/>
    </source>
</evidence>
<dbReference type="InterPro" id="IPR001789">
    <property type="entry name" value="Sig_transdc_resp-reg_receiver"/>
</dbReference>
<gene>
    <name evidence="10" type="ORF">WM2015_2069</name>
</gene>
<evidence type="ECO:0000256" key="8">
    <source>
        <dbReference type="ARBA" id="ARBA00023012"/>
    </source>
</evidence>
<keyword evidence="7" id="KW-1133">Transmembrane helix</keyword>
<reference evidence="10 11" key="1">
    <citation type="submission" date="2015-07" db="EMBL/GenBank/DDBJ databases">
        <authorList>
            <person name="Noorani M."/>
        </authorList>
    </citation>
    <scope>NUCLEOTIDE SEQUENCE [LARGE SCALE GENOMIC DNA]</scope>
    <source>
        <strain evidence="10 11">KCTC 42284</strain>
    </source>
</reference>